<evidence type="ECO:0000313" key="3">
    <source>
        <dbReference type="Proteomes" id="UP000249725"/>
    </source>
</evidence>
<evidence type="ECO:0000313" key="2">
    <source>
        <dbReference type="EMBL" id="RAK56444.1"/>
    </source>
</evidence>
<dbReference type="PANTHER" id="PTHR43685:SF2">
    <property type="entry name" value="GLYCOSYLTRANSFERASE 2-LIKE DOMAIN-CONTAINING PROTEIN"/>
    <property type="match status" value="1"/>
</dbReference>
<dbReference type="Proteomes" id="UP000249725">
    <property type="component" value="Unassembled WGS sequence"/>
</dbReference>
<dbReference type="CDD" id="cd00761">
    <property type="entry name" value="Glyco_tranf_GTA_type"/>
    <property type="match status" value="1"/>
</dbReference>
<reference evidence="3" key="1">
    <citation type="submission" date="2018-05" db="EMBL/GenBank/DDBJ databases">
        <authorList>
            <person name="Li X."/>
        </authorList>
    </citation>
    <scope>NUCLEOTIDE SEQUENCE [LARGE SCALE GENOMIC DNA]</scope>
    <source>
        <strain evidence="3">YIM 73061</strain>
    </source>
</reference>
<dbReference type="SUPFAM" id="SSF53448">
    <property type="entry name" value="Nucleotide-diphospho-sugar transferases"/>
    <property type="match status" value="1"/>
</dbReference>
<dbReference type="Pfam" id="PF13692">
    <property type="entry name" value="Glyco_trans_1_4"/>
    <property type="match status" value="1"/>
</dbReference>
<keyword evidence="3" id="KW-1185">Reference proteome</keyword>
<dbReference type="AlphaFoldDB" id="A0A328ASE5"/>
<dbReference type="InterPro" id="IPR050834">
    <property type="entry name" value="Glycosyltransf_2"/>
</dbReference>
<evidence type="ECO:0000259" key="1">
    <source>
        <dbReference type="Pfam" id="PF00535"/>
    </source>
</evidence>
<sequence>MDKTPIVSVIMTRRAADAPLAGSVRSVLGQTLRALELIIVEEGPGVEAAQAAAEDPRVRTVTGAPLSAARERALRSARGQWVAVMDAGDILRRDRLERLVLSADAEGADLVADNQMIFSEDGRRPTLLFPGDEPLAGAKGLKPLIRRTRLAELGGYEAGVFETDDGLVRRLVEARLKLRTFAEPTYLKRVGGGAERSSAGKRVVFLSRQRVTGANTGSSTYLLSVAKALREAGYEPSFLGVAPTIFGRWPVLRLKPETKVFADYRIRGSVRFGDWIIALDPKIAWSAGLTALELVLGKLKVKKPGWVKPAPYSVAVPHTKSDMLFVARNAGPGVAGVLCDYAFLAPMAAYALAPEAPVQVLMHDLFSSRPQQFAKVGAQDSVATLDAAEEFRLLACADTVLAIQATEAEEVSRRLLDRQVIVAPMAVEVGAPEPGRADEVLFVGSNTAPNTIGIRWFMDEVWPRVRAARPDAKLKIAGSVSRSLDGVPDGVEVLGVVDSLDPLYRQAGVVISPLLTGSGLKIKLVEGLAAGKAMVVTTTTLQGVEAIAGPAVRLADEPAPFADHVLELLASDEARARLCERAVRCAADHFSPAACYGEAIRAFAQPPAAPAAFVEPPRASIAV</sequence>
<dbReference type="EMBL" id="QFYR01000001">
    <property type="protein sequence ID" value="RAK56444.1"/>
    <property type="molecule type" value="Genomic_DNA"/>
</dbReference>
<feature type="domain" description="Glycosyltransferase 2-like" evidence="1">
    <location>
        <begin position="9"/>
        <end position="125"/>
    </location>
</feature>
<dbReference type="PANTHER" id="PTHR43685">
    <property type="entry name" value="GLYCOSYLTRANSFERASE"/>
    <property type="match status" value="1"/>
</dbReference>
<dbReference type="SUPFAM" id="SSF53756">
    <property type="entry name" value="UDP-Glycosyltransferase/glycogen phosphorylase"/>
    <property type="match status" value="1"/>
</dbReference>
<dbReference type="Gene3D" id="3.40.50.2000">
    <property type="entry name" value="Glycogen Phosphorylase B"/>
    <property type="match status" value="1"/>
</dbReference>
<protein>
    <recommendedName>
        <fullName evidence="1">Glycosyltransferase 2-like domain-containing protein</fullName>
    </recommendedName>
</protein>
<gene>
    <name evidence="2" type="ORF">DJ018_00185</name>
</gene>
<proteinExistence type="predicted"/>
<name>A0A328ASE5_9CAUL</name>
<comment type="caution">
    <text evidence="2">The sequence shown here is derived from an EMBL/GenBank/DDBJ whole genome shotgun (WGS) entry which is preliminary data.</text>
</comment>
<dbReference type="Gene3D" id="3.90.550.10">
    <property type="entry name" value="Spore Coat Polysaccharide Biosynthesis Protein SpsA, Chain A"/>
    <property type="match status" value="1"/>
</dbReference>
<dbReference type="RefSeq" id="WP_111512795.1">
    <property type="nucleotide sequence ID" value="NZ_QFYR01000001.1"/>
</dbReference>
<organism evidence="2 3">
    <name type="scientific">Phenylobacterium deserti</name>
    <dbReference type="NCBI Taxonomy" id="1914756"/>
    <lineage>
        <taxon>Bacteria</taxon>
        <taxon>Pseudomonadati</taxon>
        <taxon>Pseudomonadota</taxon>
        <taxon>Alphaproteobacteria</taxon>
        <taxon>Caulobacterales</taxon>
        <taxon>Caulobacteraceae</taxon>
        <taxon>Phenylobacterium</taxon>
    </lineage>
</organism>
<dbReference type="InterPro" id="IPR029044">
    <property type="entry name" value="Nucleotide-diphossugar_trans"/>
</dbReference>
<accession>A0A328ASE5</accession>
<dbReference type="OrthoDB" id="8097803at2"/>
<dbReference type="Pfam" id="PF00535">
    <property type="entry name" value="Glycos_transf_2"/>
    <property type="match status" value="1"/>
</dbReference>
<dbReference type="InterPro" id="IPR001173">
    <property type="entry name" value="Glyco_trans_2-like"/>
</dbReference>